<organism evidence="2 3">
    <name type="scientific">Arachis hypogaea</name>
    <name type="common">Peanut</name>
    <dbReference type="NCBI Taxonomy" id="3818"/>
    <lineage>
        <taxon>Eukaryota</taxon>
        <taxon>Viridiplantae</taxon>
        <taxon>Streptophyta</taxon>
        <taxon>Embryophyta</taxon>
        <taxon>Tracheophyta</taxon>
        <taxon>Spermatophyta</taxon>
        <taxon>Magnoliopsida</taxon>
        <taxon>eudicotyledons</taxon>
        <taxon>Gunneridae</taxon>
        <taxon>Pentapetalae</taxon>
        <taxon>rosids</taxon>
        <taxon>fabids</taxon>
        <taxon>Fabales</taxon>
        <taxon>Fabaceae</taxon>
        <taxon>Papilionoideae</taxon>
        <taxon>50 kb inversion clade</taxon>
        <taxon>dalbergioids sensu lato</taxon>
        <taxon>Dalbergieae</taxon>
        <taxon>Pterocarpus clade</taxon>
        <taxon>Arachis</taxon>
    </lineage>
</organism>
<sequence>MRKVYNEKMKTKNRAQEEREEKNTNMKIDTTTIGCFSSWVSKQQHKKNSRISDSSQNESATNI</sequence>
<comment type="caution">
    <text evidence="2">The sequence shown here is derived from an EMBL/GenBank/DDBJ whole genome shotgun (WGS) entry which is preliminary data.</text>
</comment>
<evidence type="ECO:0000313" key="2">
    <source>
        <dbReference type="EMBL" id="RYQ98575.1"/>
    </source>
</evidence>
<evidence type="ECO:0000313" key="3">
    <source>
        <dbReference type="Proteomes" id="UP000289738"/>
    </source>
</evidence>
<dbReference type="Proteomes" id="UP000289738">
    <property type="component" value="Chromosome B07"/>
</dbReference>
<feature type="region of interest" description="Disordered" evidence="1">
    <location>
        <begin position="1"/>
        <end position="28"/>
    </location>
</feature>
<feature type="compositionally biased region" description="Polar residues" evidence="1">
    <location>
        <begin position="51"/>
        <end position="63"/>
    </location>
</feature>
<accession>A0A444Y9L0</accession>
<reference evidence="2 3" key="1">
    <citation type="submission" date="2019-01" db="EMBL/GenBank/DDBJ databases">
        <title>Sequencing of cultivated peanut Arachis hypogaea provides insights into genome evolution and oil improvement.</title>
        <authorList>
            <person name="Chen X."/>
        </authorList>
    </citation>
    <scope>NUCLEOTIDE SEQUENCE [LARGE SCALE GENOMIC DNA]</scope>
    <source>
        <strain evidence="3">cv. Fuhuasheng</strain>
        <tissue evidence="2">Leaves</tissue>
    </source>
</reference>
<feature type="region of interest" description="Disordered" evidence="1">
    <location>
        <begin position="40"/>
        <end position="63"/>
    </location>
</feature>
<keyword evidence="3" id="KW-1185">Reference proteome</keyword>
<proteinExistence type="predicted"/>
<protein>
    <submittedName>
        <fullName evidence="2">Uncharacterized protein</fullName>
    </submittedName>
</protein>
<name>A0A444Y9L0_ARAHY</name>
<evidence type="ECO:0000256" key="1">
    <source>
        <dbReference type="SAM" id="MobiDB-lite"/>
    </source>
</evidence>
<dbReference type="AlphaFoldDB" id="A0A444Y9L0"/>
<feature type="compositionally biased region" description="Basic and acidic residues" evidence="1">
    <location>
        <begin position="1"/>
        <end position="24"/>
    </location>
</feature>
<gene>
    <name evidence="2" type="ORF">Ahy_B07g086324</name>
</gene>
<dbReference type="EMBL" id="SDMP01000017">
    <property type="protein sequence ID" value="RYQ98575.1"/>
    <property type="molecule type" value="Genomic_DNA"/>
</dbReference>